<keyword evidence="5" id="KW-0807">Transducer</keyword>
<evidence type="ECO:0000313" key="9">
    <source>
        <dbReference type="Proteomes" id="UP000678393"/>
    </source>
</evidence>
<keyword evidence="4 6" id="KW-0472">Membrane</keyword>
<protein>
    <recommendedName>
        <fullName evidence="7">G-protein coupled receptors family 1 profile domain-containing protein</fullName>
    </recommendedName>
</protein>
<feature type="transmembrane region" description="Helical" evidence="6">
    <location>
        <begin position="26"/>
        <end position="52"/>
    </location>
</feature>
<dbReference type="PROSITE" id="PS00237">
    <property type="entry name" value="G_PROTEIN_RECEP_F1_1"/>
    <property type="match status" value="1"/>
</dbReference>
<reference evidence="8" key="1">
    <citation type="submission" date="2021-04" db="EMBL/GenBank/DDBJ databases">
        <authorList>
            <consortium name="Molecular Ecology Group"/>
        </authorList>
    </citation>
    <scope>NUCLEOTIDE SEQUENCE</scope>
</reference>
<dbReference type="OrthoDB" id="6090014at2759"/>
<dbReference type="PANTHER" id="PTHR46641:SF2">
    <property type="entry name" value="FMRFAMIDE RECEPTOR"/>
    <property type="match status" value="1"/>
</dbReference>
<evidence type="ECO:0000256" key="4">
    <source>
        <dbReference type="ARBA" id="ARBA00023136"/>
    </source>
</evidence>
<dbReference type="GO" id="GO:0004930">
    <property type="term" value="F:G protein-coupled receptor activity"/>
    <property type="evidence" value="ECO:0007669"/>
    <property type="project" value="UniProtKB-KW"/>
</dbReference>
<evidence type="ECO:0000256" key="3">
    <source>
        <dbReference type="ARBA" id="ARBA00022989"/>
    </source>
</evidence>
<evidence type="ECO:0000313" key="8">
    <source>
        <dbReference type="EMBL" id="CAG5117317.1"/>
    </source>
</evidence>
<name>A0A8S3YJX9_9EUPU</name>
<dbReference type="Gene3D" id="1.20.1070.10">
    <property type="entry name" value="Rhodopsin 7-helix transmembrane proteins"/>
    <property type="match status" value="1"/>
</dbReference>
<keyword evidence="2 5" id="KW-0812">Transmembrane</keyword>
<accession>A0A8S3YJX9</accession>
<dbReference type="PROSITE" id="PS50262">
    <property type="entry name" value="G_PROTEIN_RECEP_F1_2"/>
    <property type="match status" value="1"/>
</dbReference>
<evidence type="ECO:0000256" key="1">
    <source>
        <dbReference type="ARBA" id="ARBA00004370"/>
    </source>
</evidence>
<comment type="subcellular location">
    <subcellularLocation>
        <location evidence="1">Membrane</location>
    </subcellularLocation>
</comment>
<organism evidence="8 9">
    <name type="scientific">Candidula unifasciata</name>
    <dbReference type="NCBI Taxonomy" id="100452"/>
    <lineage>
        <taxon>Eukaryota</taxon>
        <taxon>Metazoa</taxon>
        <taxon>Spiralia</taxon>
        <taxon>Lophotrochozoa</taxon>
        <taxon>Mollusca</taxon>
        <taxon>Gastropoda</taxon>
        <taxon>Heterobranchia</taxon>
        <taxon>Euthyneura</taxon>
        <taxon>Panpulmonata</taxon>
        <taxon>Eupulmonata</taxon>
        <taxon>Stylommatophora</taxon>
        <taxon>Helicina</taxon>
        <taxon>Helicoidea</taxon>
        <taxon>Geomitridae</taxon>
        <taxon>Candidula</taxon>
    </lineage>
</organism>
<evidence type="ECO:0000256" key="6">
    <source>
        <dbReference type="SAM" id="Phobius"/>
    </source>
</evidence>
<dbReference type="InterPro" id="IPR017452">
    <property type="entry name" value="GPCR_Rhodpsn_7TM"/>
</dbReference>
<dbReference type="PRINTS" id="PR00237">
    <property type="entry name" value="GPCRRHODOPSN"/>
</dbReference>
<keyword evidence="5" id="KW-0297">G-protein coupled receptor</keyword>
<feature type="transmembrane region" description="Helical" evidence="6">
    <location>
        <begin position="193"/>
        <end position="219"/>
    </location>
</feature>
<feature type="transmembrane region" description="Helical" evidence="6">
    <location>
        <begin position="98"/>
        <end position="122"/>
    </location>
</feature>
<comment type="similarity">
    <text evidence="5">Belongs to the G-protein coupled receptor 1 family.</text>
</comment>
<dbReference type="InterPro" id="IPR052954">
    <property type="entry name" value="GPCR-Ligand_Int"/>
</dbReference>
<sequence>MTLSNVSFASPRKQIISNEVQLYLDIYFRTVVVTVVGVFGTITNVMSAAVFIRQGVHDCVSVCLLSLTVTNLVSVTAGVLTLFSKVFIFANIAFRIEFFALLPHISAFFYNISTITIAFISVERCLCVTWPLKFTNVFTLRRAIVVLSVIYLYEIIITMPDHLTMGFKSQFDSRTNKTRTVVWVSPYRPYVDLLIKMFCQLTVESLCVLILIVSTYSMVRGLRHSLNQWTDHHHVQQSVAIVPNTVAKKTSKSNNIVIMKRNVVKTVIILAIVAFIINSLKLLLTVIDHIYPNLGTTESNLYSDLPAVSYLLQTLNASVDIFVYLSYNISFRRCFVEMFCRSCMFHL</sequence>
<dbReference type="Proteomes" id="UP000678393">
    <property type="component" value="Unassembled WGS sequence"/>
</dbReference>
<dbReference type="PANTHER" id="PTHR46641">
    <property type="entry name" value="FMRFAMIDE RECEPTOR-RELATED"/>
    <property type="match status" value="1"/>
</dbReference>
<dbReference type="EMBL" id="CAJHNH020000386">
    <property type="protein sequence ID" value="CAG5117317.1"/>
    <property type="molecule type" value="Genomic_DNA"/>
</dbReference>
<gene>
    <name evidence="8" type="ORF">CUNI_LOCUS2875</name>
</gene>
<feature type="transmembrane region" description="Helical" evidence="6">
    <location>
        <begin position="267"/>
        <end position="287"/>
    </location>
</feature>
<evidence type="ECO:0000259" key="7">
    <source>
        <dbReference type="PROSITE" id="PS50262"/>
    </source>
</evidence>
<evidence type="ECO:0000256" key="2">
    <source>
        <dbReference type="ARBA" id="ARBA00022692"/>
    </source>
</evidence>
<keyword evidence="3 6" id="KW-1133">Transmembrane helix</keyword>
<dbReference type="Pfam" id="PF00001">
    <property type="entry name" value="7tm_1"/>
    <property type="match status" value="1"/>
</dbReference>
<dbReference type="InterPro" id="IPR000276">
    <property type="entry name" value="GPCR_Rhodpsn"/>
</dbReference>
<feature type="transmembrane region" description="Helical" evidence="6">
    <location>
        <begin position="143"/>
        <end position="160"/>
    </location>
</feature>
<feature type="transmembrane region" description="Helical" evidence="6">
    <location>
        <begin position="64"/>
        <end position="92"/>
    </location>
</feature>
<dbReference type="SUPFAM" id="SSF81321">
    <property type="entry name" value="Family A G protein-coupled receptor-like"/>
    <property type="match status" value="1"/>
</dbReference>
<keyword evidence="5" id="KW-0675">Receptor</keyword>
<dbReference type="AlphaFoldDB" id="A0A8S3YJX9"/>
<dbReference type="GO" id="GO:0016020">
    <property type="term" value="C:membrane"/>
    <property type="evidence" value="ECO:0007669"/>
    <property type="project" value="UniProtKB-SubCell"/>
</dbReference>
<feature type="transmembrane region" description="Helical" evidence="6">
    <location>
        <begin position="307"/>
        <end position="327"/>
    </location>
</feature>
<feature type="domain" description="G-protein coupled receptors family 1 profile" evidence="7">
    <location>
        <begin position="43"/>
        <end position="324"/>
    </location>
</feature>
<proteinExistence type="inferred from homology"/>
<evidence type="ECO:0000256" key="5">
    <source>
        <dbReference type="RuleBase" id="RU000688"/>
    </source>
</evidence>
<comment type="caution">
    <text evidence="8">The sequence shown here is derived from an EMBL/GenBank/DDBJ whole genome shotgun (WGS) entry which is preliminary data.</text>
</comment>
<keyword evidence="9" id="KW-1185">Reference proteome</keyword>